<dbReference type="Proteomes" id="UP000464577">
    <property type="component" value="Chromosome"/>
</dbReference>
<protein>
    <submittedName>
        <fullName evidence="1">Uncharacterized protein</fullName>
    </submittedName>
</protein>
<organism evidence="1 2">
    <name type="scientific">Spirosoma endbachense</name>
    <dbReference type="NCBI Taxonomy" id="2666025"/>
    <lineage>
        <taxon>Bacteria</taxon>
        <taxon>Pseudomonadati</taxon>
        <taxon>Bacteroidota</taxon>
        <taxon>Cytophagia</taxon>
        <taxon>Cytophagales</taxon>
        <taxon>Cytophagaceae</taxon>
        <taxon>Spirosoma</taxon>
    </lineage>
</organism>
<proteinExistence type="predicted"/>
<evidence type="ECO:0000313" key="1">
    <source>
        <dbReference type="EMBL" id="QHW00714.1"/>
    </source>
</evidence>
<name>A0A6P1W5V5_9BACT</name>
<dbReference type="RefSeq" id="WP_162391107.1">
    <property type="nucleotide sequence ID" value="NZ_CP045997.1"/>
</dbReference>
<evidence type="ECO:0000313" key="2">
    <source>
        <dbReference type="Proteomes" id="UP000464577"/>
    </source>
</evidence>
<accession>A0A6P1W5V5</accession>
<gene>
    <name evidence="1" type="ORF">GJR95_39345</name>
</gene>
<dbReference type="KEGG" id="senf:GJR95_39345"/>
<dbReference type="EMBL" id="CP045997">
    <property type="protein sequence ID" value="QHW00714.1"/>
    <property type="molecule type" value="Genomic_DNA"/>
</dbReference>
<keyword evidence="2" id="KW-1185">Reference proteome</keyword>
<sequence length="80" mass="9046">MTVAEEKIKVIEKVLETDDAYLLREVASLLNIPSLSDYPAQPMSKETFLGKIERAEEAARQGEVTDHEDVKKLIATWSKK</sequence>
<reference evidence="1 2" key="1">
    <citation type="submission" date="2019-11" db="EMBL/GenBank/DDBJ databases">
        <title>Spirosoma endbachense sp. nov., isolated from a natural salt meadow.</title>
        <authorList>
            <person name="Rojas J."/>
            <person name="Ambika Manirajan B."/>
            <person name="Ratering S."/>
            <person name="Suarez C."/>
            <person name="Geissler-Plaum R."/>
            <person name="Schnell S."/>
        </authorList>
    </citation>
    <scope>NUCLEOTIDE SEQUENCE [LARGE SCALE GENOMIC DNA]</scope>
    <source>
        <strain evidence="1 2">I-24</strain>
    </source>
</reference>
<dbReference type="AlphaFoldDB" id="A0A6P1W5V5"/>